<keyword evidence="7" id="KW-1015">Disulfide bond</keyword>
<dbReference type="FunFam" id="1.20.140.40:FF:000001">
    <property type="entry name" value="Pectinesterase"/>
    <property type="match status" value="1"/>
</dbReference>
<dbReference type="InterPro" id="IPR033131">
    <property type="entry name" value="Pectinesterase_Asp_AS"/>
</dbReference>
<keyword evidence="8" id="KW-0325">Glycoprotein</keyword>
<dbReference type="NCBIfam" id="TIGR01614">
    <property type="entry name" value="PME_inhib"/>
    <property type="match status" value="1"/>
</dbReference>
<dbReference type="STRING" id="29655.A0A0K9PS43"/>
<dbReference type="SUPFAM" id="SSF51126">
    <property type="entry name" value="Pectin lyase-like"/>
    <property type="match status" value="1"/>
</dbReference>
<dbReference type="GO" id="GO:0045490">
    <property type="term" value="P:pectin catabolic process"/>
    <property type="evidence" value="ECO:0007669"/>
    <property type="project" value="UniProtKB-UniRule"/>
</dbReference>
<comment type="similarity">
    <text evidence="3">In the C-terminal section; belongs to the pectinesterase family.</text>
</comment>
<keyword evidence="13" id="KW-1133">Transmembrane helix</keyword>
<evidence type="ECO:0000256" key="9">
    <source>
        <dbReference type="ARBA" id="ARBA00047928"/>
    </source>
</evidence>
<evidence type="ECO:0000256" key="8">
    <source>
        <dbReference type="ARBA" id="ARBA00023180"/>
    </source>
</evidence>
<dbReference type="FunFam" id="2.160.20.10:FF:000001">
    <property type="entry name" value="Pectinesterase"/>
    <property type="match status" value="1"/>
</dbReference>
<organism evidence="15 16">
    <name type="scientific">Zostera marina</name>
    <name type="common">Eelgrass</name>
    <dbReference type="NCBI Taxonomy" id="29655"/>
    <lineage>
        <taxon>Eukaryota</taxon>
        <taxon>Viridiplantae</taxon>
        <taxon>Streptophyta</taxon>
        <taxon>Embryophyta</taxon>
        <taxon>Tracheophyta</taxon>
        <taxon>Spermatophyta</taxon>
        <taxon>Magnoliopsida</taxon>
        <taxon>Liliopsida</taxon>
        <taxon>Zosteraceae</taxon>
        <taxon>Zostera</taxon>
    </lineage>
</organism>
<dbReference type="AlphaFoldDB" id="A0A0K9PS43"/>
<dbReference type="GO" id="GO:0030599">
    <property type="term" value="F:pectinesterase activity"/>
    <property type="evidence" value="ECO:0000318"/>
    <property type="project" value="GO_Central"/>
</dbReference>
<evidence type="ECO:0000256" key="4">
    <source>
        <dbReference type="ARBA" id="ARBA00013229"/>
    </source>
</evidence>
<dbReference type="EMBL" id="LFYR01000691">
    <property type="protein sequence ID" value="KMZ71055.1"/>
    <property type="molecule type" value="Genomic_DNA"/>
</dbReference>
<dbReference type="Pfam" id="PF01095">
    <property type="entry name" value="Pectinesterase"/>
    <property type="match status" value="1"/>
</dbReference>
<dbReference type="UniPathway" id="UPA00545">
    <property type="reaction ID" value="UER00823"/>
</dbReference>
<keyword evidence="16" id="KW-1185">Reference proteome</keyword>
<evidence type="ECO:0000256" key="2">
    <source>
        <dbReference type="ARBA" id="ARBA00006027"/>
    </source>
</evidence>
<keyword evidence="13" id="KW-0812">Transmembrane</keyword>
<evidence type="ECO:0000256" key="1">
    <source>
        <dbReference type="ARBA" id="ARBA00005184"/>
    </source>
</evidence>
<dbReference type="CDD" id="cd15798">
    <property type="entry name" value="PMEI-like_3"/>
    <property type="match status" value="1"/>
</dbReference>
<comment type="function">
    <text evidence="10">Acts in the modification of cell walls via demethylesterification of cell wall pectin.</text>
</comment>
<dbReference type="PROSITE" id="PS00503">
    <property type="entry name" value="PECTINESTERASE_2"/>
    <property type="match status" value="1"/>
</dbReference>
<evidence type="ECO:0000313" key="16">
    <source>
        <dbReference type="Proteomes" id="UP000036987"/>
    </source>
</evidence>
<dbReference type="InterPro" id="IPR006501">
    <property type="entry name" value="Pectinesterase_inhib_dom"/>
</dbReference>
<dbReference type="Pfam" id="PF04043">
    <property type="entry name" value="PMEI"/>
    <property type="match status" value="1"/>
</dbReference>
<protein>
    <recommendedName>
        <fullName evidence="4 12">Pectinesterase</fullName>
        <ecNumber evidence="4 12">3.1.1.11</ecNumber>
    </recommendedName>
</protein>
<dbReference type="OMA" id="IRAICNV"/>
<comment type="caution">
    <text evidence="15">The sequence shown here is derived from an EMBL/GenBank/DDBJ whole genome shotgun (WGS) entry which is preliminary data.</text>
</comment>
<dbReference type="InterPro" id="IPR000070">
    <property type="entry name" value="Pectinesterase_cat"/>
</dbReference>
<dbReference type="SMART" id="SM00856">
    <property type="entry name" value="PMEI"/>
    <property type="match status" value="1"/>
</dbReference>
<dbReference type="Gene3D" id="2.160.20.10">
    <property type="entry name" value="Single-stranded right-handed beta-helix, Pectin lyase-like"/>
    <property type="match status" value="1"/>
</dbReference>
<comment type="similarity">
    <text evidence="2">In the N-terminal section; belongs to the PMEI family.</text>
</comment>
<sequence>MESRRKARKRRIIIGITLFLILLVVIGAVLGIIQKHKNMKTSAASAASSTTDSTINATSVNFNSAIKAVCSVTLHPDRCYSTISSFGRNITDTEKIFEASVKTTMDVLRDVSSFPATLRNETDDPRVKKALDICTKMIDDSLDQLNQSLILMAPKSGEQISTEFRQDDLTTWLSATISNQETCLDSFEGTEGGFREKMEVAMTNSTELISNSLAIASKVLGYVGLFNSPGSNRKLLQRLINDDNDPGWTERRRLLQTADNVNKLVRPNIIVAKDGTGDFLTINDALKTVPLKSEIPYVIYIKSGLYVEDVEITTKMTSVMFIGDGIDSTVISGSKNFVDGTPTFDTATLVVEGSGFIMKGVRVQNTAGPEKHQAVALRAKADKCIFYECGFIAFQDTLYVHSLRQFFKKCVIVGTVDFIFGDAAAVFQDCDILPRQPMPNQFNAITAQGKKDPSENTGISFQNCTIRPYDVVTAKTYLGRPWKEFSTTVFMKSDIGSLVEPEGWLSWDGVKAPPSTIFYGEYMNAGVGANTAGRVVWSGYIPGLSDIDAQKFSVGSLINGDEWLPNKGVEFNRAL</sequence>
<dbReference type="InterPro" id="IPR035513">
    <property type="entry name" value="Invertase/methylesterase_inhib"/>
</dbReference>
<evidence type="ECO:0000256" key="11">
    <source>
        <dbReference type="PROSITE-ProRule" id="PRU10040"/>
    </source>
</evidence>
<dbReference type="InterPro" id="IPR011050">
    <property type="entry name" value="Pectin_lyase_fold/virulence"/>
</dbReference>
<dbReference type="InterPro" id="IPR012334">
    <property type="entry name" value="Pectin_lyas_fold"/>
</dbReference>
<evidence type="ECO:0000256" key="3">
    <source>
        <dbReference type="ARBA" id="ARBA00007786"/>
    </source>
</evidence>
<accession>A0A0K9PS43</accession>
<evidence type="ECO:0000256" key="10">
    <source>
        <dbReference type="ARBA" id="ARBA00057335"/>
    </source>
</evidence>
<dbReference type="Proteomes" id="UP000036987">
    <property type="component" value="Unassembled WGS sequence"/>
</dbReference>
<feature type="active site" evidence="11">
    <location>
        <position position="417"/>
    </location>
</feature>
<evidence type="ECO:0000259" key="14">
    <source>
        <dbReference type="SMART" id="SM00856"/>
    </source>
</evidence>
<evidence type="ECO:0000256" key="7">
    <source>
        <dbReference type="ARBA" id="ARBA00023157"/>
    </source>
</evidence>
<comment type="pathway">
    <text evidence="1 12">Glycan metabolism; pectin degradation; 2-dehydro-3-deoxy-D-gluconate from pectin: step 1/5.</text>
</comment>
<keyword evidence="5 12" id="KW-0378">Hydrolase</keyword>
<evidence type="ECO:0000256" key="12">
    <source>
        <dbReference type="RuleBase" id="RU000589"/>
    </source>
</evidence>
<proteinExistence type="inferred from homology"/>
<comment type="catalytic activity">
    <reaction evidence="9 12">
        <text>[(1-&gt;4)-alpha-D-galacturonosyl methyl ester](n) + n H2O = [(1-&gt;4)-alpha-D-galacturonosyl](n) + n methanol + n H(+)</text>
        <dbReference type="Rhea" id="RHEA:22380"/>
        <dbReference type="Rhea" id="RHEA-COMP:14570"/>
        <dbReference type="Rhea" id="RHEA-COMP:14573"/>
        <dbReference type="ChEBI" id="CHEBI:15377"/>
        <dbReference type="ChEBI" id="CHEBI:15378"/>
        <dbReference type="ChEBI" id="CHEBI:17790"/>
        <dbReference type="ChEBI" id="CHEBI:140522"/>
        <dbReference type="ChEBI" id="CHEBI:140523"/>
        <dbReference type="EC" id="3.1.1.11"/>
    </reaction>
</comment>
<evidence type="ECO:0000313" key="15">
    <source>
        <dbReference type="EMBL" id="KMZ71055.1"/>
    </source>
</evidence>
<keyword evidence="6 12" id="KW-0063">Aspartyl esterase</keyword>
<feature type="transmembrane region" description="Helical" evidence="13">
    <location>
        <begin position="12"/>
        <end position="33"/>
    </location>
</feature>
<dbReference type="PANTHER" id="PTHR31707">
    <property type="entry name" value="PECTINESTERASE"/>
    <property type="match status" value="1"/>
</dbReference>
<name>A0A0K9PS43_ZOSMR</name>
<dbReference type="OrthoDB" id="2019149at2759"/>
<dbReference type="GO" id="GO:0046910">
    <property type="term" value="F:pectinesterase inhibitor activity"/>
    <property type="evidence" value="ECO:0000318"/>
    <property type="project" value="GO_Central"/>
</dbReference>
<gene>
    <name evidence="15" type="ORF">ZOSMA_189G00160</name>
</gene>
<evidence type="ECO:0000256" key="6">
    <source>
        <dbReference type="ARBA" id="ARBA00023085"/>
    </source>
</evidence>
<dbReference type="EC" id="3.1.1.11" evidence="4 12"/>
<dbReference type="SUPFAM" id="SSF101148">
    <property type="entry name" value="Plant invertase/pectin methylesterase inhibitor"/>
    <property type="match status" value="1"/>
</dbReference>
<dbReference type="Gene3D" id="1.20.140.40">
    <property type="entry name" value="Invertase/pectin methylesterase inhibitor family protein"/>
    <property type="match status" value="1"/>
</dbReference>
<evidence type="ECO:0000256" key="13">
    <source>
        <dbReference type="SAM" id="Phobius"/>
    </source>
</evidence>
<reference evidence="16" key="1">
    <citation type="journal article" date="2016" name="Nature">
        <title>The genome of the seagrass Zostera marina reveals angiosperm adaptation to the sea.</title>
        <authorList>
            <person name="Olsen J.L."/>
            <person name="Rouze P."/>
            <person name="Verhelst B."/>
            <person name="Lin Y.-C."/>
            <person name="Bayer T."/>
            <person name="Collen J."/>
            <person name="Dattolo E."/>
            <person name="De Paoli E."/>
            <person name="Dittami S."/>
            <person name="Maumus F."/>
            <person name="Michel G."/>
            <person name="Kersting A."/>
            <person name="Lauritano C."/>
            <person name="Lohaus R."/>
            <person name="Toepel M."/>
            <person name="Tonon T."/>
            <person name="Vanneste K."/>
            <person name="Amirebrahimi M."/>
            <person name="Brakel J."/>
            <person name="Bostroem C."/>
            <person name="Chovatia M."/>
            <person name="Grimwood J."/>
            <person name="Jenkins J.W."/>
            <person name="Jueterbock A."/>
            <person name="Mraz A."/>
            <person name="Stam W.T."/>
            <person name="Tice H."/>
            <person name="Bornberg-Bauer E."/>
            <person name="Green P.J."/>
            <person name="Pearson G.A."/>
            <person name="Procaccini G."/>
            <person name="Duarte C.M."/>
            <person name="Schmutz J."/>
            <person name="Reusch T.B.H."/>
            <person name="Van de Peer Y."/>
        </authorList>
    </citation>
    <scope>NUCLEOTIDE SEQUENCE [LARGE SCALE GENOMIC DNA]</scope>
    <source>
        <strain evidence="16">cv. Finnish</strain>
    </source>
</reference>
<dbReference type="GO" id="GO:0042545">
    <property type="term" value="P:cell wall modification"/>
    <property type="evidence" value="ECO:0007669"/>
    <property type="project" value="UniProtKB-UniRule"/>
</dbReference>
<feature type="domain" description="Pectinesterase inhibitor" evidence="14">
    <location>
        <begin position="61"/>
        <end position="215"/>
    </location>
</feature>
<evidence type="ECO:0000256" key="5">
    <source>
        <dbReference type="ARBA" id="ARBA00022801"/>
    </source>
</evidence>
<keyword evidence="13" id="KW-0472">Membrane</keyword>